<feature type="non-terminal residue" evidence="1">
    <location>
        <position position="714"/>
    </location>
</feature>
<reference evidence="1" key="1">
    <citation type="submission" date="2018-05" db="EMBL/GenBank/DDBJ databases">
        <authorList>
            <person name="Lanie J.A."/>
            <person name="Ng W.-L."/>
            <person name="Kazmierczak K.M."/>
            <person name="Andrzejewski T.M."/>
            <person name="Davidsen T.M."/>
            <person name="Wayne K.J."/>
            <person name="Tettelin H."/>
            <person name="Glass J.I."/>
            <person name="Rusch D."/>
            <person name="Podicherti R."/>
            <person name="Tsui H.-C.T."/>
            <person name="Winkler M.E."/>
        </authorList>
    </citation>
    <scope>NUCLEOTIDE SEQUENCE</scope>
</reference>
<gene>
    <name evidence="1" type="ORF">METZ01_LOCUS59592</name>
</gene>
<organism evidence="1">
    <name type="scientific">marine metagenome</name>
    <dbReference type="NCBI Taxonomy" id="408172"/>
    <lineage>
        <taxon>unclassified sequences</taxon>
        <taxon>metagenomes</taxon>
        <taxon>ecological metagenomes</taxon>
    </lineage>
</organism>
<proteinExistence type="predicted"/>
<dbReference type="EMBL" id="UINC01003485">
    <property type="protein sequence ID" value="SVA06738.1"/>
    <property type="molecule type" value="Genomic_DNA"/>
</dbReference>
<dbReference type="InterPro" id="IPR019198">
    <property type="entry name" value="Beta_propeller_containing"/>
</dbReference>
<protein>
    <recommendedName>
        <fullName evidence="2">Beta propeller domain-containing protein</fullName>
    </recommendedName>
</protein>
<evidence type="ECO:0008006" key="2">
    <source>
        <dbReference type="Google" id="ProtNLM"/>
    </source>
</evidence>
<evidence type="ECO:0000313" key="1">
    <source>
        <dbReference type="EMBL" id="SVA06738.1"/>
    </source>
</evidence>
<dbReference type="Pfam" id="PF09826">
    <property type="entry name" value="Beta_propel"/>
    <property type="match status" value="1"/>
</dbReference>
<feature type="non-terminal residue" evidence="1">
    <location>
        <position position="1"/>
    </location>
</feature>
<dbReference type="AlphaFoldDB" id="A0A381STU1"/>
<name>A0A381STU1_9ZZZZ</name>
<sequence length="714" mass="76351">VVSLVVVGCGTDPAGLGRSGNPAAPTTMTVAPATTGPTATVAPTTTGVVDVSGTELTAGLVPFTECDELLRHLRTEATERVGPYGLDGGWFGGPVVMEMALADGAMTAPAVGMARSMEEGVDYSGTNVQEVGIDEPDILKTDGRRIVVVEDDYLYHVDVSGPAAVLTGSLRLEGHWSRDLLLAGNRAFLIADTHIPGDGDMDVPAPALARLSPPGTWTPLTSVIEVDLSDPANLRIVGVLTVQGRHVSSRVVGGSARVVVVSTPSELPFVYPASPSGEERAERFNREVVAETVLADWMPDFVLESAGTTVAEGPLNACTDVSHPVDFAGFSTLSVLTVPLYEPLAAPATTAVLAEGSTVYAGHENLYVTTNAWVDPEEMEDESRMRWWNDNWDTAVHQFDVTDPTAATYTASGEVPGHLLNQFSLSEHDGYLRVATTTGGPWRFDEDAESMVTVLARNDATLEIVGQVGDMGRGERIFAVRYVGDVAYVVTFRQTDPFYTVDLSDPTAPTVRGELKITGFSGYLHPVGPDRVLGIGQEATDEGRTTGTKVTLFDVSDLDAPRDLATWTQGGGHSGVEWDHRAFLAWKDLAVLPFNDWQAEENGAVVLRVGHDSLDEVGRIDHADDPGTEPVPPCPEVGPAELADEATRLEMMDGPVVMFCDRGVKATMKGHWCDLLPRDDAYWWAEEFGVDPDAIPADVDVVVCWPDGGYVQPI</sequence>
<accession>A0A381STU1</accession>